<reference evidence="4 5" key="1">
    <citation type="submission" date="2024-02" db="EMBL/GenBank/DDBJ databases">
        <title>De novo assembly and annotation of 12 fungi associated with fruit tree decline syndrome in Ontario, Canada.</title>
        <authorList>
            <person name="Sulman M."/>
            <person name="Ellouze W."/>
            <person name="Ilyukhin E."/>
        </authorList>
    </citation>
    <scope>NUCLEOTIDE SEQUENCE [LARGE SCALE GENOMIC DNA]</scope>
    <source>
        <strain evidence="4 5">M42-189</strain>
    </source>
</reference>
<feature type="region of interest" description="Disordered" evidence="3">
    <location>
        <begin position="1"/>
        <end position="21"/>
    </location>
</feature>
<evidence type="ECO:0000256" key="1">
    <source>
        <dbReference type="ARBA" id="ARBA00004685"/>
    </source>
</evidence>
<dbReference type="Proteomes" id="UP001521785">
    <property type="component" value="Unassembled WGS sequence"/>
</dbReference>
<gene>
    <name evidence="4" type="ORF">SLS60_007701</name>
</gene>
<proteinExistence type="inferred from homology"/>
<evidence type="ECO:0008006" key="6">
    <source>
        <dbReference type="Google" id="ProtNLM"/>
    </source>
</evidence>
<keyword evidence="5" id="KW-1185">Reference proteome</keyword>
<dbReference type="Pfam" id="PF11807">
    <property type="entry name" value="UstYa"/>
    <property type="match status" value="1"/>
</dbReference>
<evidence type="ECO:0000313" key="5">
    <source>
        <dbReference type="Proteomes" id="UP001521785"/>
    </source>
</evidence>
<dbReference type="PANTHER" id="PTHR33365">
    <property type="entry name" value="YALI0B05434P"/>
    <property type="match status" value="1"/>
</dbReference>
<feature type="compositionally biased region" description="Basic and acidic residues" evidence="3">
    <location>
        <begin position="7"/>
        <end position="21"/>
    </location>
</feature>
<organism evidence="4 5">
    <name type="scientific">Paraconiothyrium brasiliense</name>
    <dbReference type="NCBI Taxonomy" id="300254"/>
    <lineage>
        <taxon>Eukaryota</taxon>
        <taxon>Fungi</taxon>
        <taxon>Dikarya</taxon>
        <taxon>Ascomycota</taxon>
        <taxon>Pezizomycotina</taxon>
        <taxon>Dothideomycetes</taxon>
        <taxon>Pleosporomycetidae</taxon>
        <taxon>Pleosporales</taxon>
        <taxon>Massarineae</taxon>
        <taxon>Didymosphaeriaceae</taxon>
        <taxon>Paraconiothyrium</taxon>
    </lineage>
</organism>
<accession>A0ABR3R647</accession>
<dbReference type="PANTHER" id="PTHR33365:SF4">
    <property type="entry name" value="CYCLOCHLOROTINE BIOSYNTHESIS PROTEIN O"/>
    <property type="match status" value="1"/>
</dbReference>
<evidence type="ECO:0000313" key="4">
    <source>
        <dbReference type="EMBL" id="KAL1599896.1"/>
    </source>
</evidence>
<comment type="pathway">
    <text evidence="1">Mycotoxin biosynthesis.</text>
</comment>
<dbReference type="InterPro" id="IPR021765">
    <property type="entry name" value="UstYa-like"/>
</dbReference>
<name>A0ABR3R647_9PLEO</name>
<sequence>MGGTMQEHSEPLLESARDGSSDIEEGIMREKAYAPTKFYEKKPFLFASTVNAAVADIDGSAAPVQDHVRYKTVVFDASLGKKTIYMEDPSPRVDRAWEDLYDFGISWITPSEASQLPNATSRLVENPSRFVTGLDVFHQLHCLNLIRKRLNPEYYVNDTHVHVEHCLDQLRQALMCSADTATIPWTWSKGQGRTIADARTTHTCRDYDAIREWAKERKVEGGFAKDTYVEGSAMSD</sequence>
<comment type="caution">
    <text evidence="4">The sequence shown here is derived from an EMBL/GenBank/DDBJ whole genome shotgun (WGS) entry which is preliminary data.</text>
</comment>
<protein>
    <recommendedName>
        <fullName evidence="6">Tat pathway signal sequence</fullName>
    </recommendedName>
</protein>
<evidence type="ECO:0000256" key="2">
    <source>
        <dbReference type="ARBA" id="ARBA00035112"/>
    </source>
</evidence>
<comment type="similarity">
    <text evidence="2">Belongs to the ustYa family.</text>
</comment>
<dbReference type="EMBL" id="JAKJXO020000010">
    <property type="protein sequence ID" value="KAL1599896.1"/>
    <property type="molecule type" value="Genomic_DNA"/>
</dbReference>
<evidence type="ECO:0000256" key="3">
    <source>
        <dbReference type="SAM" id="MobiDB-lite"/>
    </source>
</evidence>